<protein>
    <recommendedName>
        <fullName evidence="5">Zinc finger PHD-type domain-containing protein</fullName>
    </recommendedName>
</protein>
<feature type="region of interest" description="Disordered" evidence="4">
    <location>
        <begin position="174"/>
        <end position="229"/>
    </location>
</feature>
<dbReference type="PROSITE" id="PS01359">
    <property type="entry name" value="ZF_PHD_1"/>
    <property type="match status" value="1"/>
</dbReference>
<feature type="domain" description="Zinc finger PHD-type" evidence="5">
    <location>
        <begin position="229"/>
        <end position="274"/>
    </location>
</feature>
<feature type="region of interest" description="Disordered" evidence="4">
    <location>
        <begin position="384"/>
        <end position="425"/>
    </location>
</feature>
<evidence type="ECO:0000256" key="3">
    <source>
        <dbReference type="ARBA" id="ARBA00022833"/>
    </source>
</evidence>
<dbReference type="GO" id="GO:0061188">
    <property type="term" value="P:negative regulation of rDNA heterochromatin formation"/>
    <property type="evidence" value="ECO:0007669"/>
    <property type="project" value="TreeGrafter"/>
</dbReference>
<feature type="region of interest" description="Disordered" evidence="4">
    <location>
        <begin position="461"/>
        <end position="480"/>
    </location>
</feature>
<dbReference type="InterPro" id="IPR013083">
    <property type="entry name" value="Znf_RING/FYVE/PHD"/>
</dbReference>
<comment type="caution">
    <text evidence="6">The sequence shown here is derived from an EMBL/GenBank/DDBJ whole genome shotgun (WGS) entry which is preliminary data.</text>
</comment>
<gene>
    <name evidence="6" type="ORF">GAYE_PCTG33G0900</name>
</gene>
<keyword evidence="3" id="KW-0862">Zinc</keyword>
<keyword evidence="1" id="KW-0479">Metal-binding</keyword>
<dbReference type="SMART" id="SM00249">
    <property type="entry name" value="PHD"/>
    <property type="match status" value="1"/>
</dbReference>
<reference evidence="6 7" key="1">
    <citation type="submission" date="2022-07" db="EMBL/GenBank/DDBJ databases">
        <title>Genome-wide signatures of adaptation to extreme environments.</title>
        <authorList>
            <person name="Cho C.H."/>
            <person name="Yoon H.S."/>
        </authorList>
    </citation>
    <scope>NUCLEOTIDE SEQUENCE [LARGE SCALE GENOMIC DNA]</scope>
    <source>
        <strain evidence="6 7">108.79 E11</strain>
    </source>
</reference>
<evidence type="ECO:0000256" key="4">
    <source>
        <dbReference type="SAM" id="MobiDB-lite"/>
    </source>
</evidence>
<dbReference type="PANTHER" id="PTHR47793:SF1">
    <property type="entry name" value="HISTONE DEACETYLASE COMPLEX SUBUNIT CTI6"/>
    <property type="match status" value="1"/>
</dbReference>
<dbReference type="GO" id="GO:0070210">
    <property type="term" value="C:Rpd3L-Expanded complex"/>
    <property type="evidence" value="ECO:0007669"/>
    <property type="project" value="TreeGrafter"/>
</dbReference>
<feature type="compositionally biased region" description="Acidic residues" evidence="4">
    <location>
        <begin position="210"/>
        <end position="225"/>
    </location>
</feature>
<dbReference type="GO" id="GO:0061186">
    <property type="term" value="P:negative regulation of silent mating-type cassette heterochromatin formation"/>
    <property type="evidence" value="ECO:0007669"/>
    <property type="project" value="TreeGrafter"/>
</dbReference>
<feature type="compositionally biased region" description="Basic and acidic residues" evidence="4">
    <location>
        <begin position="177"/>
        <end position="201"/>
    </location>
</feature>
<dbReference type="PANTHER" id="PTHR47793">
    <property type="entry name" value="HISTONE DEACETYLASE COMPLEX SUBUNIT CTI6"/>
    <property type="match status" value="1"/>
</dbReference>
<dbReference type="Proteomes" id="UP001300502">
    <property type="component" value="Unassembled WGS sequence"/>
</dbReference>
<dbReference type="AlphaFoldDB" id="A0AAV9I7Y4"/>
<sequence>MSENLYGQFSTSFSVSNIQCGKESKSVSFENAKENKVDLEGFTDDAFLAAASLADLALSGATKCEVKERNAEQSNEEERSREKGTDVEMLSTVCDDDNFRESSAAVETCQGSGGKERSATEPLISKYDDSSQGGERGVAEELQNTGNAVSKGCEEHSSFRMAQSVDFHLNSSSLTFERSESGSDDSFCREVGLKEKSRGMDESSSSPIAEGEEEEEEEDNTDEGEERTRCPCGRVENFGTMIQCDDCKVWQHAKCVGFRKLSEIPEHYFCEECRPDQVRENSILYKKKSSNLKRSRKMNRSRAELERQERMIENSEVIRSEELKNSFCKDLKKKYETSPKTWNESMLFKKYLKYLKENEGERESVIAGLVIVSGLSSSEVEEKLNEHEKESSSAVEVKDEYEESRLEEPNTNSVSMQEKVKKRKRTSILNSTLDIGDKVASSREERKMQQILLQFKKLEEREEKRKHKSSGNVGSTLSLANSDDNLSARFRKSSHRTTSIDSDEKYSSPMMEGDDCENNPHRSASIRDCLSTSSREMDDLKLEERIWEEESLVTPFHNLPGPSIVGSTLFSLDASPNVTSNSLTESLTESVSRLQGFWKKEKLLKLFREKLSVEQEDGLHSLMFSKPRETMLLPVKKKLLMDADSCLLSPASSSGVKTGISSTVECGDTISSTLMNMGFADDSKALSPHTLSGSKSCNSLSMDDVAGSMNKSSKKVVPCRNDSAVLKGGESIVKVNSRGLEDSPVCKGVYNTSVKMGGSRNEVEVDSAFSSNRRQDVHREFVNTESSHSRWKDNNNHEVADNSISSASRRNVMMVGSCSENSRSFPAPSRIRKSRFHPSARQWSPNKKPRRNLDAWRDFRKQNGWH</sequence>
<dbReference type="InterPro" id="IPR019786">
    <property type="entry name" value="Zinc_finger_PHD-type_CS"/>
</dbReference>
<dbReference type="GO" id="GO:0033698">
    <property type="term" value="C:Rpd3L complex"/>
    <property type="evidence" value="ECO:0007669"/>
    <property type="project" value="TreeGrafter"/>
</dbReference>
<dbReference type="EMBL" id="JANCYU010000010">
    <property type="protein sequence ID" value="KAK4523010.1"/>
    <property type="molecule type" value="Genomic_DNA"/>
</dbReference>
<name>A0AAV9I7Y4_9RHOD</name>
<dbReference type="InterPro" id="IPR011011">
    <property type="entry name" value="Znf_FYVE_PHD"/>
</dbReference>
<dbReference type="InterPro" id="IPR001965">
    <property type="entry name" value="Znf_PHD"/>
</dbReference>
<evidence type="ECO:0000259" key="5">
    <source>
        <dbReference type="SMART" id="SM00249"/>
    </source>
</evidence>
<feature type="region of interest" description="Disordered" evidence="4">
    <location>
        <begin position="489"/>
        <end position="524"/>
    </location>
</feature>
<proteinExistence type="predicted"/>
<organism evidence="6 7">
    <name type="scientific">Galdieria yellowstonensis</name>
    <dbReference type="NCBI Taxonomy" id="3028027"/>
    <lineage>
        <taxon>Eukaryota</taxon>
        <taxon>Rhodophyta</taxon>
        <taxon>Bangiophyceae</taxon>
        <taxon>Galdieriales</taxon>
        <taxon>Galdieriaceae</taxon>
        <taxon>Galdieria</taxon>
    </lineage>
</organism>
<feature type="region of interest" description="Disordered" evidence="4">
    <location>
        <begin position="64"/>
        <end position="89"/>
    </location>
</feature>
<dbReference type="Pfam" id="PF20826">
    <property type="entry name" value="PHD_5"/>
    <property type="match status" value="1"/>
</dbReference>
<feature type="region of interest" description="Disordered" evidence="4">
    <location>
        <begin position="105"/>
        <end position="155"/>
    </location>
</feature>
<dbReference type="GO" id="GO:0008270">
    <property type="term" value="F:zinc ion binding"/>
    <property type="evidence" value="ECO:0007669"/>
    <property type="project" value="UniProtKB-KW"/>
</dbReference>
<evidence type="ECO:0000313" key="6">
    <source>
        <dbReference type="EMBL" id="KAK4523010.1"/>
    </source>
</evidence>
<dbReference type="Gene3D" id="3.30.40.10">
    <property type="entry name" value="Zinc/RING finger domain, C3HC4 (zinc finger)"/>
    <property type="match status" value="1"/>
</dbReference>
<evidence type="ECO:0000256" key="2">
    <source>
        <dbReference type="ARBA" id="ARBA00022771"/>
    </source>
</evidence>
<feature type="compositionally biased region" description="Polar residues" evidence="4">
    <location>
        <begin position="470"/>
        <end position="480"/>
    </location>
</feature>
<evidence type="ECO:0000313" key="7">
    <source>
        <dbReference type="Proteomes" id="UP001300502"/>
    </source>
</evidence>
<accession>A0AAV9I7Y4</accession>
<evidence type="ECO:0000256" key="1">
    <source>
        <dbReference type="ARBA" id="ARBA00022723"/>
    </source>
</evidence>
<keyword evidence="7" id="KW-1185">Reference proteome</keyword>
<feature type="region of interest" description="Disordered" evidence="4">
    <location>
        <begin position="819"/>
        <end position="854"/>
    </location>
</feature>
<dbReference type="InterPro" id="IPR053051">
    <property type="entry name" value="HDAC_complex_subunit"/>
</dbReference>
<dbReference type="SUPFAM" id="SSF57903">
    <property type="entry name" value="FYVE/PHD zinc finger"/>
    <property type="match status" value="1"/>
</dbReference>
<keyword evidence="2" id="KW-0863">Zinc-finger</keyword>
<feature type="compositionally biased region" description="Basic and acidic residues" evidence="4">
    <location>
        <begin position="64"/>
        <end position="86"/>
    </location>
</feature>